<sequence length="160" mass="18120">MKLPFHTTIYPGNIINGNFESTSETRHSVDPATEEPLYKVPVATKEQLDTAVHHARNAFKSWSKMTHEERSILIVAYADAIEKNRESLENLQTMEQGKPLALANQELSMTLSWLRRFATMEVQDEVIEDTEEKTTYSTFPPLGVCAATVPWNWLILLGLG</sequence>
<dbReference type="InterPro" id="IPR016161">
    <property type="entry name" value="Ald_DH/histidinol_DH"/>
</dbReference>
<dbReference type="Gene3D" id="3.40.605.10">
    <property type="entry name" value="Aldehyde Dehydrogenase, Chain A, domain 1"/>
    <property type="match status" value="1"/>
</dbReference>
<name>A0A167DQ54_COLIC</name>
<dbReference type="InterPro" id="IPR015590">
    <property type="entry name" value="Aldehyde_DH_dom"/>
</dbReference>
<evidence type="ECO:0000256" key="2">
    <source>
        <dbReference type="ARBA" id="ARBA00024226"/>
    </source>
</evidence>
<proteinExistence type="inferred from homology"/>
<dbReference type="SUPFAM" id="SSF53720">
    <property type="entry name" value="ALDH-like"/>
    <property type="match status" value="1"/>
</dbReference>
<protein>
    <recommendedName>
        <fullName evidence="2">aldehyde dehydrogenase (NAD(+))</fullName>
        <ecNumber evidence="2">1.2.1.3</ecNumber>
    </recommendedName>
</protein>
<feature type="domain" description="Aldehyde dehydrogenase" evidence="4">
    <location>
        <begin position="21"/>
        <end position="153"/>
    </location>
</feature>
<dbReference type="Proteomes" id="UP000076584">
    <property type="component" value="Unassembled WGS sequence"/>
</dbReference>
<gene>
    <name evidence="5" type="ORF">CI238_02675</name>
</gene>
<keyword evidence="6" id="KW-1185">Reference proteome</keyword>
<dbReference type="EMBL" id="LFIW01000949">
    <property type="protein sequence ID" value="KZL84187.1"/>
    <property type="molecule type" value="Genomic_DNA"/>
</dbReference>
<comment type="caution">
    <text evidence="5">The sequence shown here is derived from an EMBL/GenBank/DDBJ whole genome shotgun (WGS) entry which is preliminary data.</text>
</comment>
<accession>A0A167DQ54</accession>
<reference evidence="5 6" key="1">
    <citation type="submission" date="2015-06" db="EMBL/GenBank/DDBJ databases">
        <title>Survival trade-offs in plant roots during colonization by closely related pathogenic and mutualistic fungi.</title>
        <authorList>
            <person name="Hacquard S."/>
            <person name="Kracher B."/>
            <person name="Hiruma K."/>
            <person name="Weinman A."/>
            <person name="Muench P."/>
            <person name="Garrido Oter R."/>
            <person name="Ver Loren van Themaat E."/>
            <person name="Dallerey J.-F."/>
            <person name="Damm U."/>
            <person name="Henrissat B."/>
            <person name="Lespinet O."/>
            <person name="Thon M."/>
            <person name="Kemen E."/>
            <person name="McHardy A.C."/>
            <person name="Schulze-Lefert P."/>
            <person name="O'Connell R.J."/>
        </authorList>
    </citation>
    <scope>NUCLEOTIDE SEQUENCE [LARGE SCALE GENOMIC DNA]</scope>
    <source>
        <strain evidence="5 6">MAFF 238704</strain>
    </source>
</reference>
<dbReference type="GO" id="GO:0004029">
    <property type="term" value="F:aldehyde dehydrogenase (NAD+) activity"/>
    <property type="evidence" value="ECO:0007669"/>
    <property type="project" value="UniProtKB-EC"/>
</dbReference>
<dbReference type="PANTHER" id="PTHR11699">
    <property type="entry name" value="ALDEHYDE DEHYDROGENASE-RELATED"/>
    <property type="match status" value="1"/>
</dbReference>
<evidence type="ECO:0000259" key="4">
    <source>
        <dbReference type="Pfam" id="PF00171"/>
    </source>
</evidence>
<comment type="similarity">
    <text evidence="1">Belongs to the aldehyde dehydrogenase family.</text>
</comment>
<dbReference type="EC" id="1.2.1.3" evidence="2"/>
<comment type="catalytic activity">
    <reaction evidence="3">
        <text>an aldehyde + NAD(+) + H2O = a carboxylate + NADH + 2 H(+)</text>
        <dbReference type="Rhea" id="RHEA:16185"/>
        <dbReference type="ChEBI" id="CHEBI:15377"/>
        <dbReference type="ChEBI" id="CHEBI:15378"/>
        <dbReference type="ChEBI" id="CHEBI:17478"/>
        <dbReference type="ChEBI" id="CHEBI:29067"/>
        <dbReference type="ChEBI" id="CHEBI:57540"/>
        <dbReference type="ChEBI" id="CHEBI:57945"/>
        <dbReference type="EC" id="1.2.1.3"/>
    </reaction>
</comment>
<organism evidence="5 6">
    <name type="scientific">Colletotrichum incanum</name>
    <name type="common">Soybean anthracnose fungus</name>
    <dbReference type="NCBI Taxonomy" id="1573173"/>
    <lineage>
        <taxon>Eukaryota</taxon>
        <taxon>Fungi</taxon>
        <taxon>Dikarya</taxon>
        <taxon>Ascomycota</taxon>
        <taxon>Pezizomycotina</taxon>
        <taxon>Sordariomycetes</taxon>
        <taxon>Hypocreomycetidae</taxon>
        <taxon>Glomerellales</taxon>
        <taxon>Glomerellaceae</taxon>
        <taxon>Colletotrichum</taxon>
        <taxon>Colletotrichum spaethianum species complex</taxon>
    </lineage>
</organism>
<evidence type="ECO:0000256" key="3">
    <source>
        <dbReference type="ARBA" id="ARBA00049194"/>
    </source>
</evidence>
<dbReference type="InterPro" id="IPR016162">
    <property type="entry name" value="Ald_DH_N"/>
</dbReference>
<dbReference type="STRING" id="1573173.A0A167DQ54"/>
<evidence type="ECO:0000256" key="1">
    <source>
        <dbReference type="ARBA" id="ARBA00009986"/>
    </source>
</evidence>
<evidence type="ECO:0000313" key="6">
    <source>
        <dbReference type="Proteomes" id="UP000076584"/>
    </source>
</evidence>
<dbReference type="AlphaFoldDB" id="A0A167DQ54"/>
<dbReference type="Pfam" id="PF00171">
    <property type="entry name" value="Aldedh"/>
    <property type="match status" value="1"/>
</dbReference>
<evidence type="ECO:0000313" key="5">
    <source>
        <dbReference type="EMBL" id="KZL84187.1"/>
    </source>
</evidence>